<dbReference type="InterPro" id="IPR009061">
    <property type="entry name" value="DNA-bd_dom_put_sf"/>
</dbReference>
<evidence type="ECO:0000259" key="2">
    <source>
        <dbReference type="PROSITE" id="PS50937"/>
    </source>
</evidence>
<dbReference type="Gene3D" id="1.10.1660.10">
    <property type="match status" value="1"/>
</dbReference>
<dbReference type="Pfam" id="PF13411">
    <property type="entry name" value="MerR_1"/>
    <property type="match status" value="1"/>
</dbReference>
<dbReference type="CDD" id="cd00592">
    <property type="entry name" value="HTH_MerR-like"/>
    <property type="match status" value="1"/>
</dbReference>
<proteinExistence type="predicted"/>
<evidence type="ECO:0000313" key="4">
    <source>
        <dbReference type="Proteomes" id="UP001597322"/>
    </source>
</evidence>
<evidence type="ECO:0000313" key="3">
    <source>
        <dbReference type="EMBL" id="MFD1743908.1"/>
    </source>
</evidence>
<name>A0ABW4M0G8_9HYPH</name>
<evidence type="ECO:0000256" key="1">
    <source>
        <dbReference type="ARBA" id="ARBA00023125"/>
    </source>
</evidence>
<dbReference type="InterPro" id="IPR000551">
    <property type="entry name" value="MerR-type_HTH_dom"/>
</dbReference>
<dbReference type="Proteomes" id="UP001597322">
    <property type="component" value="Unassembled WGS sequence"/>
</dbReference>
<reference evidence="4" key="1">
    <citation type="journal article" date="2019" name="Int. J. Syst. Evol. Microbiol.">
        <title>The Global Catalogue of Microorganisms (GCM) 10K type strain sequencing project: providing services to taxonomists for standard genome sequencing and annotation.</title>
        <authorList>
            <consortium name="The Broad Institute Genomics Platform"/>
            <consortium name="The Broad Institute Genome Sequencing Center for Infectious Disease"/>
            <person name="Wu L."/>
            <person name="Ma J."/>
        </authorList>
    </citation>
    <scope>NUCLEOTIDE SEQUENCE [LARGE SCALE GENOMIC DNA]</scope>
    <source>
        <strain evidence="4">CG52</strain>
    </source>
</reference>
<gene>
    <name evidence="3" type="ORF">ACFSE1_00375</name>
</gene>
<dbReference type="Gene3D" id="1.10.10.10">
    <property type="entry name" value="Winged helix-like DNA-binding domain superfamily/Winged helix DNA-binding domain"/>
    <property type="match status" value="1"/>
</dbReference>
<dbReference type="PANTHER" id="PTHR30204">
    <property type="entry name" value="REDOX-CYCLING DRUG-SENSING TRANSCRIPTIONAL ACTIVATOR SOXR"/>
    <property type="match status" value="1"/>
</dbReference>
<dbReference type="RefSeq" id="WP_377394903.1">
    <property type="nucleotide sequence ID" value="NZ_JBHUEQ010000002.1"/>
</dbReference>
<dbReference type="SUPFAM" id="SSF46894">
    <property type="entry name" value="C-terminal effector domain of the bipartite response regulators"/>
    <property type="match status" value="1"/>
</dbReference>
<dbReference type="InterPro" id="IPR016032">
    <property type="entry name" value="Sig_transdc_resp-reg_C-effctor"/>
</dbReference>
<dbReference type="SUPFAM" id="SSF46955">
    <property type="entry name" value="Putative DNA-binding domain"/>
    <property type="match status" value="1"/>
</dbReference>
<dbReference type="PROSITE" id="PS50937">
    <property type="entry name" value="HTH_MERR_2"/>
    <property type="match status" value="1"/>
</dbReference>
<dbReference type="SMART" id="SM00422">
    <property type="entry name" value="HTH_MERR"/>
    <property type="match status" value="1"/>
</dbReference>
<keyword evidence="4" id="KW-1185">Reference proteome</keyword>
<protein>
    <submittedName>
        <fullName evidence="3">MerR family transcriptional regulator</fullName>
    </submittedName>
</protein>
<dbReference type="EMBL" id="JBHUEQ010000002">
    <property type="protein sequence ID" value="MFD1743908.1"/>
    <property type="molecule type" value="Genomic_DNA"/>
</dbReference>
<dbReference type="PANTHER" id="PTHR30204:SF93">
    <property type="entry name" value="HTH MERR-TYPE DOMAIN-CONTAINING PROTEIN"/>
    <property type="match status" value="1"/>
</dbReference>
<organism evidence="3 4">
    <name type="scientific">Rhizobium helianthi</name>
    <dbReference type="NCBI Taxonomy" id="1132695"/>
    <lineage>
        <taxon>Bacteria</taxon>
        <taxon>Pseudomonadati</taxon>
        <taxon>Pseudomonadota</taxon>
        <taxon>Alphaproteobacteria</taxon>
        <taxon>Hyphomicrobiales</taxon>
        <taxon>Rhizobiaceae</taxon>
        <taxon>Rhizobium/Agrobacterium group</taxon>
        <taxon>Rhizobium</taxon>
    </lineage>
</organism>
<accession>A0ABW4M0G8</accession>
<comment type="caution">
    <text evidence="3">The sequence shown here is derived from an EMBL/GenBank/DDBJ whole genome shotgun (WGS) entry which is preliminary data.</text>
</comment>
<sequence>MQTDVFCNTRNNATATSGVGSFLPRVSDAAIAMQAPLAIADMADLFGVTHRTLHFYEEKGLIFPQRLGAMRVYGSDDIRRMEVICACREIGISLVAIQELMQQLGEASSQEEADMLFRTALETRKRELTADMSTIHRQVQQIRLLANGPTRHPAHSPETLPVLIDIERQCLLLMTDGLKGAELAKALGLSSDELLDLEDRLIKKLGVANRYQAAAKAHILGILPS</sequence>
<dbReference type="InterPro" id="IPR047057">
    <property type="entry name" value="MerR_fam"/>
</dbReference>
<dbReference type="InterPro" id="IPR036388">
    <property type="entry name" value="WH-like_DNA-bd_sf"/>
</dbReference>
<feature type="domain" description="HTH merR-type" evidence="2">
    <location>
        <begin position="39"/>
        <end position="103"/>
    </location>
</feature>
<keyword evidence="1" id="KW-0238">DNA-binding</keyword>